<evidence type="ECO:0000256" key="5">
    <source>
        <dbReference type="ARBA" id="ARBA00022840"/>
    </source>
</evidence>
<comment type="similarity">
    <text evidence="2">Belongs to the asparagine synthetase family.</text>
</comment>
<dbReference type="AlphaFoldDB" id="A0A1G7W0W0"/>
<dbReference type="InterPro" id="IPR029055">
    <property type="entry name" value="Ntn_hydrolases_N"/>
</dbReference>
<evidence type="ECO:0000256" key="10">
    <source>
        <dbReference type="PIRSR" id="PIRSR001589-3"/>
    </source>
</evidence>
<dbReference type="Gene3D" id="3.40.50.620">
    <property type="entry name" value="HUPs"/>
    <property type="match status" value="1"/>
</dbReference>
<evidence type="ECO:0000259" key="11">
    <source>
        <dbReference type="PROSITE" id="PS51278"/>
    </source>
</evidence>
<feature type="site" description="Important for beta-aspartyl-AMP intermediate formation" evidence="10">
    <location>
        <position position="364"/>
    </location>
</feature>
<evidence type="ECO:0000256" key="6">
    <source>
        <dbReference type="ARBA" id="ARBA00022962"/>
    </source>
</evidence>
<dbReference type="OrthoDB" id="9763290at2"/>
<dbReference type="EMBL" id="FNCV01000002">
    <property type="protein sequence ID" value="SDG65319.1"/>
    <property type="molecule type" value="Genomic_DNA"/>
</dbReference>
<dbReference type="PANTHER" id="PTHR43284:SF1">
    <property type="entry name" value="ASPARAGINE SYNTHETASE"/>
    <property type="match status" value="1"/>
</dbReference>
<reference evidence="13" key="1">
    <citation type="submission" date="2016-10" db="EMBL/GenBank/DDBJ databases">
        <authorList>
            <person name="Varghese N."/>
            <person name="Submissions S."/>
        </authorList>
    </citation>
    <scope>NUCLEOTIDE SEQUENCE [LARGE SCALE GENOMIC DNA]</scope>
    <source>
        <strain evidence="13">930I</strain>
    </source>
</reference>
<dbReference type="SUPFAM" id="SSF56235">
    <property type="entry name" value="N-terminal nucleophile aminohydrolases (Ntn hydrolases)"/>
    <property type="match status" value="1"/>
</dbReference>
<name>A0A1G7W0W0_9PROT</name>
<evidence type="ECO:0000256" key="2">
    <source>
        <dbReference type="ARBA" id="ARBA00005752"/>
    </source>
</evidence>
<evidence type="ECO:0000256" key="8">
    <source>
        <dbReference type="PIRSR" id="PIRSR001589-1"/>
    </source>
</evidence>
<dbReference type="InterPro" id="IPR051786">
    <property type="entry name" value="ASN_synthetase/amidase"/>
</dbReference>
<dbReference type="GO" id="GO:0004066">
    <property type="term" value="F:asparagine synthase (glutamine-hydrolyzing) activity"/>
    <property type="evidence" value="ECO:0007669"/>
    <property type="project" value="UniProtKB-EC"/>
</dbReference>
<protein>
    <recommendedName>
        <fullName evidence="3">asparagine synthase (glutamine-hydrolyzing)</fullName>
        <ecNumber evidence="3">6.3.5.4</ecNumber>
    </recommendedName>
</protein>
<dbReference type="STRING" id="83401.SAMN05421742_10230"/>
<dbReference type="Gene3D" id="3.60.20.10">
    <property type="entry name" value="Glutamine Phosphoribosylpyrophosphate, subunit 1, domain 1"/>
    <property type="match status" value="1"/>
</dbReference>
<keyword evidence="8" id="KW-0028">Amino-acid biosynthesis</keyword>
<dbReference type="SUPFAM" id="SSF52402">
    <property type="entry name" value="Adenine nucleotide alpha hydrolases-like"/>
    <property type="match status" value="1"/>
</dbReference>
<dbReference type="InterPro" id="IPR017932">
    <property type="entry name" value="GATase_2_dom"/>
</dbReference>
<evidence type="ECO:0000313" key="13">
    <source>
        <dbReference type="Proteomes" id="UP000217076"/>
    </source>
</evidence>
<gene>
    <name evidence="12" type="ORF">SAMN05421742_10230</name>
</gene>
<sequence length="612" mass="66784">MCGLAAVFQPDRPFTDDDLAPLAADLVHRGPDGTGLASGRGYGLAHTRLAILDPGHRSDQPMSDPAGVATLVFNGEIYNFKALRAELEAAGHSFRTNGDTEVLLMGYLNWGDAVLERLEGMFAFVLIDHRLRRALVARDGLGIKPLYVRPLKDGLAVASEMRPLLRFGPAEPDPAALAELLVFGFAAGSLSNLQGIERLPPGTALSIDLDLGTVTRRRWFDLLDTLAAQPAAHPERTEAEVAEALEASLTDHLQSDVGYALQLSGGVDSSLIAALARRHDKGGLHAYAIDLGELPQNERPWRDQVAGRLALERHEIAFDGVAFADALPRAVRHMEGPVPHGGCVLLMKLCDHIARRTKVVLTGEGADEFFGGYARYGDWHKLARQEALGQRLPAGLLPDRWPFKGMRRLAGRDGAAWASVYADPAPLLKAFPDLVPVPGAREAASARFADFRDRLLAVDQTCYLESLLVRQDKMSMAASVEARVPFVHLPLAKRLNRLPHSLRVPGGETKPLLKRIAGPLLPHELLHRRKVGLTLPYGDWCADPKALGRYLDDLPSGPLAAYAAPGALGRWVERFRDGDPLVRRQSFRLINLDQWLRTLGGAQSPEPNRINP</sequence>
<dbReference type="Pfam" id="PF00733">
    <property type="entry name" value="Asn_synthase"/>
    <property type="match status" value="1"/>
</dbReference>
<feature type="domain" description="Glutamine amidotransferase type-2" evidence="11">
    <location>
        <begin position="2"/>
        <end position="210"/>
    </location>
</feature>
<dbReference type="GO" id="GO:0005829">
    <property type="term" value="C:cytosol"/>
    <property type="evidence" value="ECO:0007669"/>
    <property type="project" value="TreeGrafter"/>
</dbReference>
<keyword evidence="5 9" id="KW-0067">ATP-binding</keyword>
<keyword evidence="8" id="KW-0061">Asparagine biosynthesis</keyword>
<keyword evidence="13" id="KW-1185">Reference proteome</keyword>
<feature type="active site" description="For GATase activity" evidence="8">
    <location>
        <position position="2"/>
    </location>
</feature>
<dbReference type="InterPro" id="IPR033738">
    <property type="entry name" value="AsnB_N"/>
</dbReference>
<evidence type="ECO:0000256" key="7">
    <source>
        <dbReference type="ARBA" id="ARBA00048741"/>
    </source>
</evidence>
<evidence type="ECO:0000256" key="4">
    <source>
        <dbReference type="ARBA" id="ARBA00022741"/>
    </source>
</evidence>
<dbReference type="InterPro" id="IPR001962">
    <property type="entry name" value="Asn_synthase"/>
</dbReference>
<dbReference type="GO" id="GO:0006529">
    <property type="term" value="P:asparagine biosynthetic process"/>
    <property type="evidence" value="ECO:0007669"/>
    <property type="project" value="UniProtKB-KW"/>
</dbReference>
<dbReference type="CDD" id="cd00712">
    <property type="entry name" value="AsnB"/>
    <property type="match status" value="1"/>
</dbReference>
<dbReference type="PIRSF" id="PIRSF001589">
    <property type="entry name" value="Asn_synthetase_glu-h"/>
    <property type="match status" value="1"/>
</dbReference>
<dbReference type="PROSITE" id="PS51278">
    <property type="entry name" value="GATASE_TYPE_2"/>
    <property type="match status" value="1"/>
</dbReference>
<evidence type="ECO:0000256" key="3">
    <source>
        <dbReference type="ARBA" id="ARBA00012737"/>
    </source>
</evidence>
<keyword evidence="6 8" id="KW-0315">Glutamine amidotransferase</keyword>
<accession>A0A1G7W0W0</accession>
<dbReference type="Proteomes" id="UP000217076">
    <property type="component" value="Unassembled WGS sequence"/>
</dbReference>
<evidence type="ECO:0000256" key="9">
    <source>
        <dbReference type="PIRSR" id="PIRSR001589-2"/>
    </source>
</evidence>
<proteinExistence type="inferred from homology"/>
<dbReference type="Pfam" id="PF13522">
    <property type="entry name" value="GATase_6"/>
    <property type="match status" value="1"/>
</dbReference>
<feature type="binding site" evidence="9">
    <location>
        <position position="99"/>
    </location>
    <ligand>
        <name>L-glutamine</name>
        <dbReference type="ChEBI" id="CHEBI:58359"/>
    </ligand>
</feature>
<evidence type="ECO:0000313" key="12">
    <source>
        <dbReference type="EMBL" id="SDG65319.1"/>
    </source>
</evidence>
<evidence type="ECO:0000256" key="1">
    <source>
        <dbReference type="ARBA" id="ARBA00005187"/>
    </source>
</evidence>
<dbReference type="InterPro" id="IPR006426">
    <property type="entry name" value="Asn_synth_AEB"/>
</dbReference>
<comment type="catalytic activity">
    <reaction evidence="7">
        <text>L-aspartate + L-glutamine + ATP + H2O = L-asparagine + L-glutamate + AMP + diphosphate + H(+)</text>
        <dbReference type="Rhea" id="RHEA:12228"/>
        <dbReference type="ChEBI" id="CHEBI:15377"/>
        <dbReference type="ChEBI" id="CHEBI:15378"/>
        <dbReference type="ChEBI" id="CHEBI:29985"/>
        <dbReference type="ChEBI" id="CHEBI:29991"/>
        <dbReference type="ChEBI" id="CHEBI:30616"/>
        <dbReference type="ChEBI" id="CHEBI:33019"/>
        <dbReference type="ChEBI" id="CHEBI:58048"/>
        <dbReference type="ChEBI" id="CHEBI:58359"/>
        <dbReference type="ChEBI" id="CHEBI:456215"/>
        <dbReference type="EC" id="6.3.5.4"/>
    </reaction>
</comment>
<dbReference type="EC" id="6.3.5.4" evidence="3"/>
<dbReference type="NCBIfam" id="TIGR01536">
    <property type="entry name" value="asn_synth_AEB"/>
    <property type="match status" value="1"/>
</dbReference>
<dbReference type="GO" id="GO:0005524">
    <property type="term" value="F:ATP binding"/>
    <property type="evidence" value="ECO:0007669"/>
    <property type="project" value="UniProtKB-KW"/>
</dbReference>
<dbReference type="InterPro" id="IPR014729">
    <property type="entry name" value="Rossmann-like_a/b/a_fold"/>
</dbReference>
<dbReference type="CDD" id="cd01991">
    <property type="entry name" value="Asn_synthase_B_C"/>
    <property type="match status" value="1"/>
</dbReference>
<keyword evidence="4 9" id="KW-0547">Nucleotide-binding</keyword>
<dbReference type="RefSeq" id="WP_092615368.1">
    <property type="nucleotide sequence ID" value="NZ_FNCV01000002.1"/>
</dbReference>
<comment type="pathway">
    <text evidence="1">Amino-acid biosynthesis; L-asparagine biosynthesis; L-asparagine from L-aspartate (L-Gln route): step 1/1.</text>
</comment>
<organism evidence="12 13">
    <name type="scientific">Roseospirillum parvum</name>
    <dbReference type="NCBI Taxonomy" id="83401"/>
    <lineage>
        <taxon>Bacteria</taxon>
        <taxon>Pseudomonadati</taxon>
        <taxon>Pseudomonadota</taxon>
        <taxon>Alphaproteobacteria</taxon>
        <taxon>Rhodospirillales</taxon>
        <taxon>Rhodospirillaceae</taxon>
        <taxon>Roseospirillum</taxon>
    </lineage>
</organism>
<dbReference type="PANTHER" id="PTHR43284">
    <property type="entry name" value="ASPARAGINE SYNTHETASE (GLUTAMINE-HYDROLYZING)"/>
    <property type="match status" value="1"/>
</dbReference>
<feature type="binding site" evidence="9">
    <location>
        <position position="289"/>
    </location>
    <ligand>
        <name>ATP</name>
        <dbReference type="ChEBI" id="CHEBI:30616"/>
    </ligand>
</feature>